<name>A0A8S0XEZ7_CYCAE</name>
<keyword evidence="3" id="KW-1185">Reference proteome</keyword>
<dbReference type="Proteomes" id="UP000467700">
    <property type="component" value="Unassembled WGS sequence"/>
</dbReference>
<evidence type="ECO:0000313" key="3">
    <source>
        <dbReference type="Proteomes" id="UP000467700"/>
    </source>
</evidence>
<comment type="caution">
    <text evidence="2">The sequence shown here is derived from an EMBL/GenBank/DDBJ whole genome shotgun (WGS) entry which is preliminary data.</text>
</comment>
<reference evidence="2 3" key="1">
    <citation type="submission" date="2020-01" db="EMBL/GenBank/DDBJ databases">
        <authorList>
            <person name="Gupta K D."/>
        </authorList>
    </citation>
    <scope>NUCLEOTIDE SEQUENCE [LARGE SCALE GENOMIC DNA]</scope>
</reference>
<proteinExistence type="predicted"/>
<sequence>MQYRFMGVHLLLIHCKERWRIIWPTSSGYKATEIALGVFVCRLPFRIDCTFTAMMYLAHFVLILSISVSSIAQKHVGTLFNFVPDVVSSTRSRKCQIEHVTALNKEISDLAASLGRLLVSHRRLYSFKHSDWEERRDVAEDHLSKDIILILTNQPSEGEATVNPLLSRIVIQVLIVKLLFRKIMAEEPQGNTGPLDTGYGRARAPQENRPQTATLPLEEWKNEVVDAFANTCFVAEWAISDKEHLRRQIFDSPIFELGRELRRILSTARKNSNEYLELKIIRPKTLIFDPFLMDEAFIDPKIPARPGVQTTVVGTTAMGLVKVTLPHGTEGLTHQLILKTKVLLMSGLLASQNHQTPAQPNTRHDGRRDATFGHAAGEAPTFQSANPRIRNW</sequence>
<accession>A0A8S0XEZ7</accession>
<evidence type="ECO:0000313" key="2">
    <source>
        <dbReference type="EMBL" id="CAA7260319.1"/>
    </source>
</evidence>
<evidence type="ECO:0000256" key="1">
    <source>
        <dbReference type="SAM" id="MobiDB-lite"/>
    </source>
</evidence>
<dbReference type="AlphaFoldDB" id="A0A8S0XEZ7"/>
<feature type="region of interest" description="Disordered" evidence="1">
    <location>
        <begin position="353"/>
        <end position="392"/>
    </location>
</feature>
<organism evidence="2 3">
    <name type="scientific">Cyclocybe aegerita</name>
    <name type="common">Black poplar mushroom</name>
    <name type="synonym">Agrocybe aegerita</name>
    <dbReference type="NCBI Taxonomy" id="1973307"/>
    <lineage>
        <taxon>Eukaryota</taxon>
        <taxon>Fungi</taxon>
        <taxon>Dikarya</taxon>
        <taxon>Basidiomycota</taxon>
        <taxon>Agaricomycotina</taxon>
        <taxon>Agaricomycetes</taxon>
        <taxon>Agaricomycetidae</taxon>
        <taxon>Agaricales</taxon>
        <taxon>Agaricineae</taxon>
        <taxon>Bolbitiaceae</taxon>
        <taxon>Cyclocybe</taxon>
    </lineage>
</organism>
<protein>
    <submittedName>
        <fullName evidence="2">Uncharacterized protein</fullName>
    </submittedName>
</protein>
<gene>
    <name evidence="2" type="ORF">AAE3_LOCUS2639</name>
</gene>
<feature type="compositionally biased region" description="Basic and acidic residues" evidence="1">
    <location>
        <begin position="362"/>
        <end position="371"/>
    </location>
</feature>
<dbReference type="EMBL" id="CACVBS010000029">
    <property type="protein sequence ID" value="CAA7260319.1"/>
    <property type="molecule type" value="Genomic_DNA"/>
</dbReference>